<dbReference type="EMBL" id="SRLO01001183">
    <property type="protein sequence ID" value="TNN40505.1"/>
    <property type="molecule type" value="Genomic_DNA"/>
</dbReference>
<comment type="caution">
    <text evidence="2">The sequence shown here is derived from an EMBL/GenBank/DDBJ whole genome shotgun (WGS) entry which is preliminary data.</text>
</comment>
<name>A0A4Z2FHV5_9TELE</name>
<evidence type="ECO:0000256" key="1">
    <source>
        <dbReference type="SAM" id="MobiDB-lite"/>
    </source>
</evidence>
<accession>A0A4Z2FHV5</accession>
<evidence type="ECO:0000313" key="2">
    <source>
        <dbReference type="EMBL" id="TNN40505.1"/>
    </source>
</evidence>
<organism evidence="2 3">
    <name type="scientific">Liparis tanakae</name>
    <name type="common">Tanaka's snailfish</name>
    <dbReference type="NCBI Taxonomy" id="230148"/>
    <lineage>
        <taxon>Eukaryota</taxon>
        <taxon>Metazoa</taxon>
        <taxon>Chordata</taxon>
        <taxon>Craniata</taxon>
        <taxon>Vertebrata</taxon>
        <taxon>Euteleostomi</taxon>
        <taxon>Actinopterygii</taxon>
        <taxon>Neopterygii</taxon>
        <taxon>Teleostei</taxon>
        <taxon>Neoteleostei</taxon>
        <taxon>Acanthomorphata</taxon>
        <taxon>Eupercaria</taxon>
        <taxon>Perciformes</taxon>
        <taxon>Cottioidei</taxon>
        <taxon>Cottales</taxon>
        <taxon>Liparidae</taxon>
        <taxon>Liparis</taxon>
    </lineage>
</organism>
<proteinExistence type="predicted"/>
<sequence>MSSPSGSETPRVTQPSSILDPPSTLHHLSALQRSIHTGTTDANSRPGQQQAGRESQTRGKAFSRRPAAIHATKTITPMRLTATPVIGLTIPGYRRDKAVQKGFELEEAEEAEATSRQLSHLIDSKGKSDQAVPNVG</sequence>
<keyword evidence="3" id="KW-1185">Reference proteome</keyword>
<protein>
    <submittedName>
        <fullName evidence="2">Uncharacterized protein</fullName>
    </submittedName>
</protein>
<gene>
    <name evidence="2" type="ORF">EYF80_049325</name>
</gene>
<feature type="compositionally biased region" description="Polar residues" evidence="1">
    <location>
        <begin position="1"/>
        <end position="17"/>
    </location>
</feature>
<feature type="region of interest" description="Disordered" evidence="1">
    <location>
        <begin position="110"/>
        <end position="136"/>
    </location>
</feature>
<reference evidence="2 3" key="1">
    <citation type="submission" date="2019-03" db="EMBL/GenBank/DDBJ databases">
        <title>First draft genome of Liparis tanakae, snailfish: a comprehensive survey of snailfish specific genes.</title>
        <authorList>
            <person name="Kim W."/>
            <person name="Song I."/>
            <person name="Jeong J.-H."/>
            <person name="Kim D."/>
            <person name="Kim S."/>
            <person name="Ryu S."/>
            <person name="Song J.Y."/>
            <person name="Lee S.K."/>
        </authorList>
    </citation>
    <scope>NUCLEOTIDE SEQUENCE [LARGE SCALE GENOMIC DNA]</scope>
    <source>
        <tissue evidence="2">Muscle</tissue>
    </source>
</reference>
<dbReference type="Proteomes" id="UP000314294">
    <property type="component" value="Unassembled WGS sequence"/>
</dbReference>
<evidence type="ECO:0000313" key="3">
    <source>
        <dbReference type="Proteomes" id="UP000314294"/>
    </source>
</evidence>
<dbReference type="AlphaFoldDB" id="A0A4Z2FHV5"/>
<feature type="region of interest" description="Disordered" evidence="1">
    <location>
        <begin position="1"/>
        <end position="75"/>
    </location>
</feature>
<feature type="compositionally biased region" description="Polar residues" evidence="1">
    <location>
        <begin position="31"/>
        <end position="54"/>
    </location>
</feature>